<dbReference type="EMBL" id="LAZR01025886">
    <property type="protein sequence ID" value="KKL70462.1"/>
    <property type="molecule type" value="Genomic_DNA"/>
</dbReference>
<protein>
    <submittedName>
        <fullName evidence="1">Uncharacterized protein</fullName>
    </submittedName>
</protein>
<dbReference type="SUPFAM" id="SSF101386">
    <property type="entry name" value="all-alpha NTP pyrophosphatases"/>
    <property type="match status" value="1"/>
</dbReference>
<reference evidence="1" key="1">
    <citation type="journal article" date="2015" name="Nature">
        <title>Complex archaea that bridge the gap between prokaryotes and eukaryotes.</title>
        <authorList>
            <person name="Spang A."/>
            <person name="Saw J.H."/>
            <person name="Jorgensen S.L."/>
            <person name="Zaremba-Niedzwiedzka K."/>
            <person name="Martijn J."/>
            <person name="Lind A.E."/>
            <person name="van Eijk R."/>
            <person name="Schleper C."/>
            <person name="Guy L."/>
            <person name="Ettema T.J."/>
        </authorList>
    </citation>
    <scope>NUCLEOTIDE SEQUENCE</scope>
</reference>
<comment type="caution">
    <text evidence="1">The sequence shown here is derived from an EMBL/GenBank/DDBJ whole genome shotgun (WGS) entry which is preliminary data.</text>
</comment>
<name>A0A0F9H5A9_9ZZZZ</name>
<dbReference type="AlphaFoldDB" id="A0A0F9H5A9"/>
<evidence type="ECO:0000313" key="1">
    <source>
        <dbReference type="EMBL" id="KKL70462.1"/>
    </source>
</evidence>
<sequence>MSSERQEVTLIETLGDHMAYKLRVNQDKPHWLDEEKWRMFHRLSEEVQELRGALLGTSVEAVWHEAADVANFAAFVADIFQRDEELR</sequence>
<accession>A0A0F9H5A9</accession>
<gene>
    <name evidence="1" type="ORF">LCGC14_2104660</name>
</gene>
<dbReference type="Gene3D" id="1.10.287.1080">
    <property type="entry name" value="MazG-like"/>
    <property type="match status" value="1"/>
</dbReference>
<organism evidence="1">
    <name type="scientific">marine sediment metagenome</name>
    <dbReference type="NCBI Taxonomy" id="412755"/>
    <lineage>
        <taxon>unclassified sequences</taxon>
        <taxon>metagenomes</taxon>
        <taxon>ecological metagenomes</taxon>
    </lineage>
</organism>
<proteinExistence type="predicted"/>